<feature type="compositionally biased region" description="Basic and acidic residues" evidence="5">
    <location>
        <begin position="211"/>
        <end position="220"/>
    </location>
</feature>
<dbReference type="AlphaFoldDB" id="A0A7D5LDZ5"/>
<dbReference type="PANTHER" id="PTHR37467">
    <property type="entry name" value="EXPORTED CALCIUM-BINDING GLYCOPROTEIN-RELATED"/>
    <property type="match status" value="1"/>
</dbReference>
<keyword evidence="8" id="KW-1185">Reference proteome</keyword>
<dbReference type="Gene3D" id="1.10.10.10">
    <property type="entry name" value="Winged helix-like DNA-binding domain superfamily/Winged helix DNA-binding domain"/>
    <property type="match status" value="1"/>
</dbReference>
<dbReference type="Proteomes" id="UP000509626">
    <property type="component" value="Chromosome"/>
</dbReference>
<dbReference type="Gene3D" id="4.10.1080.10">
    <property type="entry name" value="TSP type-3 repeat"/>
    <property type="match status" value="1"/>
</dbReference>
<evidence type="ECO:0000256" key="5">
    <source>
        <dbReference type="SAM" id="MobiDB-lite"/>
    </source>
</evidence>
<feature type="compositionally biased region" description="Basic and acidic residues" evidence="5">
    <location>
        <begin position="475"/>
        <end position="485"/>
    </location>
</feature>
<proteinExistence type="predicted"/>
<gene>
    <name evidence="7" type="ORF">HUG12_19945</name>
</gene>
<dbReference type="SUPFAM" id="SSF46785">
    <property type="entry name" value="Winged helix' DNA-binding domain"/>
    <property type="match status" value="1"/>
</dbReference>
<feature type="region of interest" description="Disordered" evidence="5">
    <location>
        <begin position="460"/>
        <end position="496"/>
    </location>
</feature>
<dbReference type="InterPro" id="IPR036390">
    <property type="entry name" value="WH_DNA-bd_sf"/>
</dbReference>
<comment type="subcellular location">
    <subcellularLocation>
        <location evidence="1">Secreted</location>
    </subcellularLocation>
</comment>
<dbReference type="EMBL" id="CP058579">
    <property type="protein sequence ID" value="QLG64127.1"/>
    <property type="molecule type" value="Genomic_DNA"/>
</dbReference>
<evidence type="ECO:0000256" key="3">
    <source>
        <dbReference type="ARBA" id="ARBA00022729"/>
    </source>
</evidence>
<feature type="compositionally biased region" description="Acidic residues" evidence="5">
    <location>
        <begin position="221"/>
        <end position="234"/>
    </location>
</feature>
<feature type="compositionally biased region" description="Low complexity" evidence="5">
    <location>
        <begin position="185"/>
        <end position="197"/>
    </location>
</feature>
<feature type="region of interest" description="Disordered" evidence="5">
    <location>
        <begin position="140"/>
        <end position="394"/>
    </location>
</feature>
<evidence type="ECO:0000259" key="6">
    <source>
        <dbReference type="Pfam" id="PF24034"/>
    </source>
</evidence>
<evidence type="ECO:0000256" key="4">
    <source>
        <dbReference type="ARBA" id="ARBA00022837"/>
    </source>
</evidence>
<feature type="compositionally biased region" description="Basic and acidic residues" evidence="5">
    <location>
        <begin position="140"/>
        <end position="156"/>
    </location>
</feature>
<organism evidence="7 8">
    <name type="scientific">Halorarum salinum</name>
    <dbReference type="NCBI Taxonomy" id="2743089"/>
    <lineage>
        <taxon>Archaea</taxon>
        <taxon>Methanobacteriati</taxon>
        <taxon>Methanobacteriota</taxon>
        <taxon>Stenosarchaea group</taxon>
        <taxon>Halobacteria</taxon>
        <taxon>Halobacteriales</taxon>
        <taxon>Haloferacaceae</taxon>
        <taxon>Halorarum</taxon>
    </lineage>
</organism>
<name>A0A7D5LDZ5_9EURY</name>
<dbReference type="Pfam" id="PF18884">
    <property type="entry name" value="TSP3_bac"/>
    <property type="match status" value="10"/>
</dbReference>
<dbReference type="InterPro" id="IPR053180">
    <property type="entry name" value="Ca-binding_acidic-repeat"/>
</dbReference>
<keyword evidence="2" id="KW-0964">Secreted</keyword>
<feature type="compositionally biased region" description="Acidic residues" evidence="5">
    <location>
        <begin position="317"/>
        <end position="327"/>
    </location>
</feature>
<feature type="compositionally biased region" description="Acidic residues" evidence="5">
    <location>
        <begin position="198"/>
        <end position="210"/>
    </location>
</feature>
<dbReference type="InterPro" id="IPR028974">
    <property type="entry name" value="TSP_type-3_rpt"/>
</dbReference>
<protein>
    <submittedName>
        <fullName evidence="7">MarR family transcriptional regulator</fullName>
    </submittedName>
</protein>
<dbReference type="InterPro" id="IPR036388">
    <property type="entry name" value="WH-like_DNA-bd_sf"/>
</dbReference>
<feature type="compositionally biased region" description="Acidic residues" evidence="5">
    <location>
        <begin position="266"/>
        <end position="279"/>
    </location>
</feature>
<dbReference type="PANTHER" id="PTHR37467:SF1">
    <property type="entry name" value="EXPORTED CALCIUM-BINDING GLYCOPROTEIN"/>
    <property type="match status" value="1"/>
</dbReference>
<dbReference type="OrthoDB" id="27885at2157"/>
<dbReference type="InterPro" id="IPR055767">
    <property type="entry name" value="DUF7343"/>
</dbReference>
<dbReference type="InterPro" id="IPR059100">
    <property type="entry name" value="TSP3_bac"/>
</dbReference>
<dbReference type="KEGG" id="halu:HUG12_19945"/>
<keyword evidence="4" id="KW-0106">Calcium</keyword>
<dbReference type="Pfam" id="PF24034">
    <property type="entry name" value="DUF7343"/>
    <property type="match status" value="1"/>
</dbReference>
<feature type="compositionally biased region" description="Acidic residues" evidence="5">
    <location>
        <begin position="336"/>
        <end position="350"/>
    </location>
</feature>
<evidence type="ECO:0000313" key="8">
    <source>
        <dbReference type="Proteomes" id="UP000509626"/>
    </source>
</evidence>
<dbReference type="GO" id="GO:0005509">
    <property type="term" value="F:calcium ion binding"/>
    <property type="evidence" value="ECO:0007669"/>
    <property type="project" value="InterPro"/>
</dbReference>
<feature type="domain" description="DUF7343" evidence="6">
    <location>
        <begin position="500"/>
        <end position="561"/>
    </location>
</feature>
<evidence type="ECO:0000313" key="7">
    <source>
        <dbReference type="EMBL" id="QLG64127.1"/>
    </source>
</evidence>
<accession>A0A7D5LDZ5</accession>
<reference evidence="7 8" key="1">
    <citation type="submission" date="2020-06" db="EMBL/GenBank/DDBJ databases">
        <title>NJ-3-1, isolated from saline soil.</title>
        <authorList>
            <person name="Cui H.L."/>
            <person name="Shi X."/>
        </authorList>
    </citation>
    <scope>NUCLEOTIDE SEQUENCE [LARGE SCALE GENOMIC DNA]</scope>
    <source>
        <strain evidence="7 8">NJ-3-1</strain>
    </source>
</reference>
<evidence type="ECO:0000256" key="2">
    <source>
        <dbReference type="ARBA" id="ARBA00022525"/>
    </source>
</evidence>
<sequence length="574" mass="60324">METAARVLVLGALLLSAVLAPGVAATAQEAEQISVAGSGFGDGDVVAERGDTQFLWAGEESTLTVTLETNASGREGHYEACVRSEPADDRSATDLECRSVKLAGNSTEELTFTFEEWPEGLYGQQTVSVVVTADTLSRDEAARATHDVSVIEKGGDEDGDGATNRRELDEGTNFTDSDTDDDGLSDGLELDTYGTDPTETDTDGDGLDDGPEVREYRTDPTEADTDGDGLEDDAEVNRHGTDPNSPDTDGDGLADALEVNTHETDPTDPDTDGDGLSDADEVREHDTNPTKSDTDDDGLSDALEAYTFETDPNRADTDDDGLSDGDEVYGASTDPTDPDTDGDGLEDGAEADSHGTNPNRADTDGDGLDDGPEVNRYGTDPTDPDTDGDGVGDAAGVNAGERLAPLALLLVVPLAGLAVVGALWTTRGRWLPYVPGRVRESAVWTRAAAWTGRVRDAATRRASALPGEAGTGEADGARSDGREYPEPSPDDGPTEVPLEMLSNEDAVLAVLRRNGGRVRQSAIVRETGWSKSKVSRVLSRMADDGRVTKINVGRGNVITLPGEEPDGADSPFSE</sequence>
<keyword evidence="3" id="KW-0732">Signal</keyword>
<evidence type="ECO:0000256" key="1">
    <source>
        <dbReference type="ARBA" id="ARBA00004613"/>
    </source>
</evidence>